<dbReference type="Proteomes" id="UP001235939">
    <property type="component" value="Chromosome 02"/>
</dbReference>
<keyword evidence="3" id="KW-1185">Reference proteome</keyword>
<protein>
    <submittedName>
        <fullName evidence="2">Uncharacterized protein</fullName>
    </submittedName>
</protein>
<organism evidence="2 3">
    <name type="scientific">Cordylochernes scorpioides</name>
    <dbReference type="NCBI Taxonomy" id="51811"/>
    <lineage>
        <taxon>Eukaryota</taxon>
        <taxon>Metazoa</taxon>
        <taxon>Ecdysozoa</taxon>
        <taxon>Arthropoda</taxon>
        <taxon>Chelicerata</taxon>
        <taxon>Arachnida</taxon>
        <taxon>Pseudoscorpiones</taxon>
        <taxon>Cheliferoidea</taxon>
        <taxon>Chernetidae</taxon>
        <taxon>Cordylochernes</taxon>
    </lineage>
</organism>
<proteinExistence type="predicted"/>
<feature type="compositionally biased region" description="Polar residues" evidence="1">
    <location>
        <begin position="140"/>
        <end position="151"/>
    </location>
</feature>
<feature type="compositionally biased region" description="Polar residues" evidence="1">
    <location>
        <begin position="176"/>
        <end position="187"/>
    </location>
</feature>
<sequence length="187" mass="20907">MGIYSVCSAAEAPVGPPSYPGDSEVKVQESLTVQLPQLQLVCQLQDGSQQVPVLVARTALYSDIHNWSSQVFTYNLRFKFKVYLCGELQLEVVYYNEKLSTWEPLLEPVMESEGNYRPWEILFKTSCLLPPTEGDVRSSCHGTMSASSSSAEDTDQETGMTVIRKHAQPRARRQPSVKSHGTSSFWP</sequence>
<feature type="region of interest" description="Disordered" evidence="1">
    <location>
        <begin position="138"/>
        <end position="187"/>
    </location>
</feature>
<name>A0ABY6K3Y8_9ARAC</name>
<accession>A0ABY6K3Y8</accession>
<dbReference type="EMBL" id="CP092864">
    <property type="protein sequence ID" value="UYV63295.1"/>
    <property type="molecule type" value="Genomic_DNA"/>
</dbReference>
<evidence type="ECO:0000256" key="1">
    <source>
        <dbReference type="SAM" id="MobiDB-lite"/>
    </source>
</evidence>
<feature type="compositionally biased region" description="Basic residues" evidence="1">
    <location>
        <begin position="163"/>
        <end position="175"/>
    </location>
</feature>
<evidence type="ECO:0000313" key="3">
    <source>
        <dbReference type="Proteomes" id="UP001235939"/>
    </source>
</evidence>
<reference evidence="2 3" key="1">
    <citation type="submission" date="2022-01" db="EMBL/GenBank/DDBJ databases">
        <title>A chromosomal length assembly of Cordylochernes scorpioides.</title>
        <authorList>
            <person name="Zeh D."/>
            <person name="Zeh J."/>
        </authorList>
    </citation>
    <scope>NUCLEOTIDE SEQUENCE [LARGE SCALE GENOMIC DNA]</scope>
    <source>
        <strain evidence="2">IN4F17</strain>
        <tissue evidence="2">Whole Body</tissue>
    </source>
</reference>
<evidence type="ECO:0000313" key="2">
    <source>
        <dbReference type="EMBL" id="UYV63295.1"/>
    </source>
</evidence>
<gene>
    <name evidence="2" type="ORF">LAZ67_2003683</name>
</gene>